<reference evidence="4 5" key="1">
    <citation type="submission" date="2019-03" db="EMBL/GenBank/DDBJ databases">
        <title>Metabolic potential of uncultured bacteria and archaea associated with petroleum seepage in deep-sea sediments.</title>
        <authorList>
            <person name="Dong X."/>
            <person name="Hubert C."/>
        </authorList>
    </citation>
    <scope>NUCLEOTIDE SEQUENCE [LARGE SCALE GENOMIC DNA]</scope>
    <source>
        <strain evidence="4">E44_bin3</strain>
    </source>
</reference>
<keyword evidence="2 3" id="KW-0663">Pyridoxal phosphate</keyword>
<evidence type="ECO:0000313" key="5">
    <source>
        <dbReference type="Proteomes" id="UP000316517"/>
    </source>
</evidence>
<comment type="cofactor">
    <cofactor evidence="1">
        <name>pyridoxal 5'-phosphate</name>
        <dbReference type="ChEBI" id="CHEBI:597326"/>
    </cofactor>
</comment>
<keyword evidence="4" id="KW-0032">Aminotransferase</keyword>
<sequence>MRDAAREYRRRTPQSEKLFQRAKKVMPGGVCHNIRYFPPYPFYIKEAKGSRIRDVDGNEYIDLWMAHYEAILGHSPEVIVNELSGILSKGTHWGLVNEYQVELAELICQVVPSAEKVRFCCSGTEATMYAVRLARAFTGKNVILKVAGGWHGANTDLSIAIHSPYEQKESAGLFPEVSQYTKFIPFNDIEGSLKIMRQNAENLAAVLIEPVPGQGYIPAEPGYLEVLREETRKLETVLIFDEVIDGFRLSLGGAQEKYGIIPDLTTLGKILGGGMHIGAVVGKEDILDLCNPTKKDPKWVLAGGGTFSANPLSMAAGIKMITYLRENADLIYPRLDKNGERIRREIEKVFNESGVLARCSGDGSLFGLNFPFKEGVKLRSPRDIEELTDLEKRNEELKLRMLNHGVHIWSGGGALSTAHSDEDIQTIIEAYHQVAKEMAKE</sequence>
<dbReference type="InterPro" id="IPR015424">
    <property type="entry name" value="PyrdxlP-dep_Trfase"/>
</dbReference>
<dbReference type="InterPro" id="IPR005814">
    <property type="entry name" value="Aminotrans_3"/>
</dbReference>
<dbReference type="PROSITE" id="PS00600">
    <property type="entry name" value="AA_TRANSFER_CLASS_3"/>
    <property type="match status" value="1"/>
</dbReference>
<comment type="caution">
    <text evidence="4">The sequence shown here is derived from an EMBL/GenBank/DDBJ whole genome shotgun (WGS) entry which is preliminary data.</text>
</comment>
<dbReference type="Pfam" id="PF00202">
    <property type="entry name" value="Aminotran_3"/>
    <property type="match status" value="1"/>
</dbReference>
<evidence type="ECO:0000256" key="3">
    <source>
        <dbReference type="RuleBase" id="RU003560"/>
    </source>
</evidence>
<dbReference type="Proteomes" id="UP000316517">
    <property type="component" value="Unassembled WGS sequence"/>
</dbReference>
<evidence type="ECO:0000256" key="1">
    <source>
        <dbReference type="ARBA" id="ARBA00001933"/>
    </source>
</evidence>
<dbReference type="InterPro" id="IPR015422">
    <property type="entry name" value="PyrdxlP-dep_Trfase_small"/>
</dbReference>
<evidence type="ECO:0000313" key="4">
    <source>
        <dbReference type="EMBL" id="TET29340.1"/>
    </source>
</evidence>
<proteinExistence type="inferred from homology"/>
<dbReference type="AlphaFoldDB" id="A0A523TG99"/>
<dbReference type="InterPro" id="IPR015421">
    <property type="entry name" value="PyrdxlP-dep_Trfase_major"/>
</dbReference>
<dbReference type="GO" id="GO:0008483">
    <property type="term" value="F:transaminase activity"/>
    <property type="evidence" value="ECO:0007669"/>
    <property type="project" value="UniProtKB-KW"/>
</dbReference>
<protein>
    <submittedName>
        <fullName evidence="4">Aspartate aminotransferase family protein</fullName>
    </submittedName>
</protein>
<dbReference type="Gene3D" id="3.40.640.10">
    <property type="entry name" value="Type I PLP-dependent aspartate aminotransferase-like (Major domain)"/>
    <property type="match status" value="1"/>
</dbReference>
<dbReference type="Gene3D" id="3.90.1150.10">
    <property type="entry name" value="Aspartate Aminotransferase, domain 1"/>
    <property type="match status" value="1"/>
</dbReference>
<name>A0A523TG99_UNCAE</name>
<keyword evidence="4" id="KW-0808">Transferase</keyword>
<dbReference type="EMBL" id="SOJT01000086">
    <property type="protein sequence ID" value="TET29340.1"/>
    <property type="molecule type" value="Genomic_DNA"/>
</dbReference>
<evidence type="ECO:0000256" key="2">
    <source>
        <dbReference type="ARBA" id="ARBA00022898"/>
    </source>
</evidence>
<organism evidence="4 5">
    <name type="scientific">Aerophobetes bacterium</name>
    <dbReference type="NCBI Taxonomy" id="2030807"/>
    <lineage>
        <taxon>Bacteria</taxon>
        <taxon>Candidatus Aerophobota</taxon>
    </lineage>
</organism>
<dbReference type="SUPFAM" id="SSF53383">
    <property type="entry name" value="PLP-dependent transferases"/>
    <property type="match status" value="1"/>
</dbReference>
<dbReference type="GO" id="GO:0030170">
    <property type="term" value="F:pyridoxal phosphate binding"/>
    <property type="evidence" value="ECO:0007669"/>
    <property type="project" value="InterPro"/>
</dbReference>
<dbReference type="PANTHER" id="PTHR43713">
    <property type="entry name" value="GLUTAMATE-1-SEMIALDEHYDE 2,1-AMINOMUTASE"/>
    <property type="match status" value="1"/>
</dbReference>
<accession>A0A523TG99</accession>
<dbReference type="InterPro" id="IPR049704">
    <property type="entry name" value="Aminotrans_3_PPA_site"/>
</dbReference>
<gene>
    <name evidence="4" type="ORF">E3J68_01925</name>
</gene>
<comment type="similarity">
    <text evidence="3">Belongs to the class-III pyridoxal-phosphate-dependent aminotransferase family.</text>
</comment>
<dbReference type="PANTHER" id="PTHR43713:SF3">
    <property type="entry name" value="GLUTAMATE-1-SEMIALDEHYDE 2,1-AMINOMUTASE 1, CHLOROPLASTIC-RELATED"/>
    <property type="match status" value="1"/>
</dbReference>
<dbReference type="CDD" id="cd00610">
    <property type="entry name" value="OAT_like"/>
    <property type="match status" value="1"/>
</dbReference>